<gene>
    <name evidence="2" type="ORF">B7P43_G11289</name>
</gene>
<dbReference type="AlphaFoldDB" id="A0A2J7PZ81"/>
<evidence type="ECO:0000313" key="2">
    <source>
        <dbReference type="EMBL" id="PNF21639.1"/>
    </source>
</evidence>
<feature type="region of interest" description="Disordered" evidence="1">
    <location>
        <begin position="1"/>
        <end position="29"/>
    </location>
</feature>
<proteinExistence type="predicted"/>
<name>A0A2J7PZ81_9NEOP</name>
<dbReference type="EMBL" id="NEVH01020337">
    <property type="protein sequence ID" value="PNF21639.1"/>
    <property type="molecule type" value="Genomic_DNA"/>
</dbReference>
<dbReference type="OrthoDB" id="899at2759"/>
<feature type="region of interest" description="Disordered" evidence="1">
    <location>
        <begin position="82"/>
        <end position="168"/>
    </location>
</feature>
<sequence length="472" mass="48161">MADHLVDGPPSKRQKMTDPFQGTSDSSVPMAPLMMHFNLAPTLGNNGGGGKQQQLLQLQQQWNPQKRNQFTNMDMFDLENDLPDELMTSGSWGSAVEPTASSKPPATGPGPGPGPGQPPQNQQQPQPGAGGPGLQNGAVDQQQQQPQQPDPQRQQQQHVTQQQLSHHLMQQQGNKNLVANSLVLTAGGLGSKSPSLQSPPNVSVSKSGVVVGDPIVGSLLPSSIASSLANNPAGASGTMTMSSIPNSVQGVGLPSSMVSTMSMASISNSTVAMSSLPSNGGMVMTSSPMNPIGGGGGMVGGGSLVTNTLNKQPLTAVPTLMGGNASGGGGSMHHSVQHSVAQQGMQNGPLATRAAVVAAAALQQQQQQQGHLVARGQSPHQVHTVGISVGQRMQAPNMTSVAQMGQSMSAGSPYSYVPPGGGSAGPQGVNVGVAVVAPQPRVVGNMPPLQQARFGAAAGTLGKRETNLFYQT</sequence>
<dbReference type="InParanoid" id="A0A2J7PZ81"/>
<accession>A0A2J7PZ81</accession>
<reference evidence="2 3" key="1">
    <citation type="submission" date="2017-12" db="EMBL/GenBank/DDBJ databases">
        <title>Hemimetabolous genomes reveal molecular basis of termite eusociality.</title>
        <authorList>
            <person name="Harrison M.C."/>
            <person name="Jongepier E."/>
            <person name="Robertson H.M."/>
            <person name="Arning N."/>
            <person name="Bitard-Feildel T."/>
            <person name="Chao H."/>
            <person name="Childers C.P."/>
            <person name="Dinh H."/>
            <person name="Doddapaneni H."/>
            <person name="Dugan S."/>
            <person name="Gowin J."/>
            <person name="Greiner C."/>
            <person name="Han Y."/>
            <person name="Hu H."/>
            <person name="Hughes D.S.T."/>
            <person name="Huylmans A.-K."/>
            <person name="Kemena C."/>
            <person name="Kremer L.P.M."/>
            <person name="Lee S.L."/>
            <person name="Lopez-Ezquerra A."/>
            <person name="Mallet L."/>
            <person name="Monroy-Kuhn J.M."/>
            <person name="Moser A."/>
            <person name="Murali S.C."/>
            <person name="Muzny D.M."/>
            <person name="Otani S."/>
            <person name="Piulachs M.-D."/>
            <person name="Poelchau M."/>
            <person name="Qu J."/>
            <person name="Schaub F."/>
            <person name="Wada-Katsumata A."/>
            <person name="Worley K.C."/>
            <person name="Xie Q."/>
            <person name="Ylla G."/>
            <person name="Poulsen M."/>
            <person name="Gibbs R.A."/>
            <person name="Schal C."/>
            <person name="Richards S."/>
            <person name="Belles X."/>
            <person name="Korb J."/>
            <person name="Bornberg-Bauer E."/>
        </authorList>
    </citation>
    <scope>NUCLEOTIDE SEQUENCE [LARGE SCALE GENOMIC DNA]</scope>
    <source>
        <tissue evidence="2">Whole body</tissue>
    </source>
</reference>
<dbReference type="Proteomes" id="UP000235965">
    <property type="component" value="Unassembled WGS sequence"/>
</dbReference>
<protein>
    <submittedName>
        <fullName evidence="2">Uncharacterized protein</fullName>
    </submittedName>
</protein>
<feature type="compositionally biased region" description="Low complexity" evidence="1">
    <location>
        <begin position="135"/>
        <end position="168"/>
    </location>
</feature>
<evidence type="ECO:0000313" key="3">
    <source>
        <dbReference type="Proteomes" id="UP000235965"/>
    </source>
</evidence>
<keyword evidence="3" id="KW-1185">Reference proteome</keyword>
<evidence type="ECO:0000256" key="1">
    <source>
        <dbReference type="SAM" id="MobiDB-lite"/>
    </source>
</evidence>
<organism evidence="2 3">
    <name type="scientific">Cryptotermes secundus</name>
    <dbReference type="NCBI Taxonomy" id="105785"/>
    <lineage>
        <taxon>Eukaryota</taxon>
        <taxon>Metazoa</taxon>
        <taxon>Ecdysozoa</taxon>
        <taxon>Arthropoda</taxon>
        <taxon>Hexapoda</taxon>
        <taxon>Insecta</taxon>
        <taxon>Pterygota</taxon>
        <taxon>Neoptera</taxon>
        <taxon>Polyneoptera</taxon>
        <taxon>Dictyoptera</taxon>
        <taxon>Blattodea</taxon>
        <taxon>Blattoidea</taxon>
        <taxon>Termitoidae</taxon>
        <taxon>Kalotermitidae</taxon>
        <taxon>Cryptotermitinae</taxon>
        <taxon>Cryptotermes</taxon>
    </lineage>
</organism>
<feature type="non-terminal residue" evidence="2">
    <location>
        <position position="472"/>
    </location>
</feature>
<dbReference type="STRING" id="105785.A0A2J7PZ81"/>
<feature type="compositionally biased region" description="Pro residues" evidence="1">
    <location>
        <begin position="106"/>
        <end position="118"/>
    </location>
</feature>
<comment type="caution">
    <text evidence="2">The sequence shown here is derived from an EMBL/GenBank/DDBJ whole genome shotgun (WGS) entry which is preliminary data.</text>
</comment>